<dbReference type="PROSITE" id="PS00237">
    <property type="entry name" value="G_PROTEIN_RECEP_F1_1"/>
    <property type="match status" value="1"/>
</dbReference>
<comment type="similarity">
    <text evidence="9">Belongs to the G-protein coupled receptor 1 family.</text>
</comment>
<feature type="domain" description="G-protein coupled receptors family 1 profile" evidence="12">
    <location>
        <begin position="224"/>
        <end position="468"/>
    </location>
</feature>
<dbReference type="InterPro" id="IPR000276">
    <property type="entry name" value="GPCR_Rhodpsn"/>
</dbReference>
<dbReference type="GO" id="GO:0060326">
    <property type="term" value="P:cell chemotaxis"/>
    <property type="evidence" value="ECO:0007669"/>
    <property type="project" value="TreeGrafter"/>
</dbReference>
<feature type="transmembrane region" description="Helical" evidence="11">
    <location>
        <begin position="245"/>
        <end position="266"/>
    </location>
</feature>
<evidence type="ECO:0000313" key="13">
    <source>
        <dbReference type="EMBL" id="TNN79741.1"/>
    </source>
</evidence>
<dbReference type="EMBL" id="SRLO01000061">
    <property type="protein sequence ID" value="TNN79741.1"/>
    <property type="molecule type" value="Genomic_DNA"/>
</dbReference>
<feature type="region of interest" description="Disordered" evidence="10">
    <location>
        <begin position="496"/>
        <end position="520"/>
    </location>
</feature>
<dbReference type="PANTHER" id="PTHR10489:SF686">
    <property type="entry name" value="C-C CHEMOKINE RECEPTOR TYPE 5"/>
    <property type="match status" value="1"/>
</dbReference>
<accession>A0A4Z2IPJ1</accession>
<comment type="subcellular location">
    <subcellularLocation>
        <location evidence="1">Cell membrane</location>
        <topology evidence="1">Multi-pass membrane protein</topology>
    </subcellularLocation>
</comment>
<dbReference type="GO" id="GO:0019957">
    <property type="term" value="F:C-C chemokine binding"/>
    <property type="evidence" value="ECO:0007669"/>
    <property type="project" value="TreeGrafter"/>
</dbReference>
<name>A0A4Z2IPJ1_9TELE</name>
<reference evidence="13 14" key="1">
    <citation type="submission" date="2019-03" db="EMBL/GenBank/DDBJ databases">
        <title>First draft genome of Liparis tanakae, snailfish: a comprehensive survey of snailfish specific genes.</title>
        <authorList>
            <person name="Kim W."/>
            <person name="Song I."/>
            <person name="Jeong J.-H."/>
            <person name="Kim D."/>
            <person name="Kim S."/>
            <person name="Ryu S."/>
            <person name="Song J.Y."/>
            <person name="Lee S.K."/>
        </authorList>
    </citation>
    <scope>NUCLEOTIDE SEQUENCE [LARGE SCALE GENOMIC DNA]</scope>
    <source>
        <tissue evidence="13">Muscle</tissue>
    </source>
</reference>
<evidence type="ECO:0000256" key="5">
    <source>
        <dbReference type="ARBA" id="ARBA00023040"/>
    </source>
</evidence>
<evidence type="ECO:0000256" key="4">
    <source>
        <dbReference type="ARBA" id="ARBA00022989"/>
    </source>
</evidence>
<feature type="transmembrane region" description="Helical" evidence="11">
    <location>
        <begin position="281"/>
        <end position="302"/>
    </location>
</feature>
<evidence type="ECO:0000259" key="12">
    <source>
        <dbReference type="PROSITE" id="PS50262"/>
    </source>
</evidence>
<dbReference type="GO" id="GO:0009897">
    <property type="term" value="C:external side of plasma membrane"/>
    <property type="evidence" value="ECO:0007669"/>
    <property type="project" value="TreeGrafter"/>
</dbReference>
<evidence type="ECO:0000256" key="7">
    <source>
        <dbReference type="ARBA" id="ARBA00023170"/>
    </source>
</evidence>
<keyword evidence="14" id="KW-1185">Reference proteome</keyword>
<dbReference type="InterPro" id="IPR000355">
    <property type="entry name" value="Chemokine_rcpt"/>
</dbReference>
<keyword evidence="5 9" id="KW-0297">G-protein coupled receptor</keyword>
<dbReference type="Pfam" id="PF00001">
    <property type="entry name" value="7tm_1"/>
    <property type="match status" value="1"/>
</dbReference>
<proteinExistence type="inferred from homology"/>
<organism evidence="13 14">
    <name type="scientific">Liparis tanakae</name>
    <name type="common">Tanaka's snailfish</name>
    <dbReference type="NCBI Taxonomy" id="230148"/>
    <lineage>
        <taxon>Eukaryota</taxon>
        <taxon>Metazoa</taxon>
        <taxon>Chordata</taxon>
        <taxon>Craniata</taxon>
        <taxon>Vertebrata</taxon>
        <taxon>Euteleostomi</taxon>
        <taxon>Actinopterygii</taxon>
        <taxon>Neopterygii</taxon>
        <taxon>Teleostei</taxon>
        <taxon>Neoteleostei</taxon>
        <taxon>Acanthomorphata</taxon>
        <taxon>Eupercaria</taxon>
        <taxon>Perciformes</taxon>
        <taxon>Cottioidei</taxon>
        <taxon>Cottales</taxon>
        <taxon>Liparidae</taxon>
        <taxon>Liparis</taxon>
    </lineage>
</organism>
<dbReference type="PRINTS" id="PR00657">
    <property type="entry name" value="CCCHEMOKINER"/>
</dbReference>
<protein>
    <submittedName>
        <fullName evidence="13">C-C chemokine receptor type 1</fullName>
    </submittedName>
</protein>
<dbReference type="CDD" id="cd14984">
    <property type="entry name" value="7tmA_Chemokine_R"/>
    <property type="match status" value="1"/>
</dbReference>
<feature type="transmembrane region" description="Helical" evidence="11">
    <location>
        <begin position="410"/>
        <end position="434"/>
    </location>
</feature>
<evidence type="ECO:0000256" key="10">
    <source>
        <dbReference type="SAM" id="MobiDB-lite"/>
    </source>
</evidence>
<dbReference type="PANTHER" id="PTHR10489">
    <property type="entry name" value="CELL ADHESION MOLECULE"/>
    <property type="match status" value="1"/>
</dbReference>
<dbReference type="PRINTS" id="PR00237">
    <property type="entry name" value="GPCRRHODOPSN"/>
</dbReference>
<evidence type="ECO:0000256" key="9">
    <source>
        <dbReference type="RuleBase" id="RU000688"/>
    </source>
</evidence>
<dbReference type="InterPro" id="IPR050119">
    <property type="entry name" value="CCR1-9-like"/>
</dbReference>
<evidence type="ECO:0000256" key="2">
    <source>
        <dbReference type="ARBA" id="ARBA00022475"/>
    </source>
</evidence>
<feature type="transmembrane region" description="Helical" evidence="11">
    <location>
        <begin position="323"/>
        <end position="347"/>
    </location>
</feature>
<dbReference type="SUPFAM" id="SSF81321">
    <property type="entry name" value="Family A G protein-coupled receptor-like"/>
    <property type="match status" value="1"/>
</dbReference>
<evidence type="ECO:0000313" key="14">
    <source>
        <dbReference type="Proteomes" id="UP000314294"/>
    </source>
</evidence>
<keyword evidence="4 11" id="KW-1133">Transmembrane helix</keyword>
<dbReference type="AlphaFoldDB" id="A0A4Z2IPJ1"/>
<feature type="transmembrane region" description="Helical" evidence="11">
    <location>
        <begin position="213"/>
        <end position="233"/>
    </location>
</feature>
<keyword evidence="2" id="KW-1003">Cell membrane</keyword>
<evidence type="ECO:0000256" key="8">
    <source>
        <dbReference type="ARBA" id="ARBA00023224"/>
    </source>
</evidence>
<dbReference type="GO" id="GO:0006955">
    <property type="term" value="P:immune response"/>
    <property type="evidence" value="ECO:0007669"/>
    <property type="project" value="TreeGrafter"/>
</dbReference>
<feature type="transmembrane region" description="Helical" evidence="11">
    <location>
        <begin position="446"/>
        <end position="471"/>
    </location>
</feature>
<evidence type="ECO:0000256" key="11">
    <source>
        <dbReference type="SAM" id="Phobius"/>
    </source>
</evidence>
<keyword evidence="3 9" id="KW-0812">Transmembrane</keyword>
<dbReference type="GO" id="GO:0019722">
    <property type="term" value="P:calcium-mediated signaling"/>
    <property type="evidence" value="ECO:0007669"/>
    <property type="project" value="TreeGrafter"/>
</dbReference>
<dbReference type="InterPro" id="IPR017452">
    <property type="entry name" value="GPCR_Rhodpsn_7TM"/>
</dbReference>
<feature type="transmembrane region" description="Helical" evidence="11">
    <location>
        <begin position="367"/>
        <end position="389"/>
    </location>
</feature>
<dbReference type="PROSITE" id="PS50262">
    <property type="entry name" value="G_PROTEIN_RECEP_F1_2"/>
    <property type="match status" value="1"/>
</dbReference>
<dbReference type="Gene3D" id="1.20.1070.10">
    <property type="entry name" value="Rhodopsin 7-helix transmembrane proteins"/>
    <property type="match status" value="1"/>
</dbReference>
<keyword evidence="6 11" id="KW-0472">Membrane</keyword>
<keyword evidence="7 9" id="KW-0675">Receptor</keyword>
<evidence type="ECO:0000256" key="6">
    <source>
        <dbReference type="ARBA" id="ARBA00023136"/>
    </source>
</evidence>
<comment type="caution">
    <text evidence="13">The sequence shown here is derived from an EMBL/GenBank/DDBJ whole genome shotgun (WGS) entry which is preliminary data.</text>
</comment>
<keyword evidence="8 9" id="KW-0807">Transducer</keyword>
<dbReference type="OrthoDB" id="5970631at2759"/>
<gene>
    <name evidence="13" type="primary">CCR1_0</name>
    <name evidence="13" type="ORF">EYF80_009974</name>
</gene>
<dbReference type="Proteomes" id="UP000314294">
    <property type="component" value="Unassembled WGS sequence"/>
</dbReference>
<sequence>MEAGVGGGAGAFLFLCWLSEPRPICSVTTERVRLRRRTNMRTVLMEKYWSEWSLGKEMMEEEKMEEKEMEDMIVSDKSKTFSLMRTQATSREPSRALGLNPKEWPSGDSSSRVCSAGFRWWRLHNSTSRSISALLTEGGEERGREGEKIAFVSKSQVNHPHWKFNERQLESDGLDGENVTMSDYSDYDNEGPKFSPCSHANLKDFAEVFLPTIYSLVFILGIIGNGLVVAVLVKHRNQINLTDICLFNLAVSDLVFILTLPFYSHYSVVGMWPFGDLMCHFASGCHSTGFFGSIFFMVVMTLDRYVVIMHAHKVAHYRTLRAGVALSACVWTLSVCVSLPAVLFTRVTNDSHGVGCRFEPDNDVWRLYNIVSMNALGLAIPLLVMIVCYSRIIPILLNMRSAKKHRAVKLIISIVIAFFLFWSPYNISLLLKFLTAEDDCDANTRLLLSITVTETIAYSHCCLNPIIYAFVGQRFMRRVLQLLRKWVPGVLLCSTRESSDSSSRKSSRSKSSDATSNFIM</sequence>
<evidence type="ECO:0000256" key="3">
    <source>
        <dbReference type="ARBA" id="ARBA00022692"/>
    </source>
</evidence>
<dbReference type="GO" id="GO:0016493">
    <property type="term" value="F:C-C chemokine receptor activity"/>
    <property type="evidence" value="ECO:0007669"/>
    <property type="project" value="TreeGrafter"/>
</dbReference>
<evidence type="ECO:0000256" key="1">
    <source>
        <dbReference type="ARBA" id="ARBA00004651"/>
    </source>
</evidence>
<dbReference type="GO" id="GO:0007204">
    <property type="term" value="P:positive regulation of cytosolic calcium ion concentration"/>
    <property type="evidence" value="ECO:0007669"/>
    <property type="project" value="TreeGrafter"/>
</dbReference>